<organism evidence="2 3">
    <name type="scientific">Sphingomonas jatrophae</name>
    <dbReference type="NCBI Taxonomy" id="1166337"/>
    <lineage>
        <taxon>Bacteria</taxon>
        <taxon>Pseudomonadati</taxon>
        <taxon>Pseudomonadota</taxon>
        <taxon>Alphaproteobacteria</taxon>
        <taxon>Sphingomonadales</taxon>
        <taxon>Sphingomonadaceae</taxon>
        <taxon>Sphingomonas</taxon>
    </lineage>
</organism>
<dbReference type="STRING" id="1166337.SAMN05192580_2759"/>
<keyword evidence="3" id="KW-1185">Reference proteome</keyword>
<dbReference type="InterPro" id="IPR037523">
    <property type="entry name" value="VOC_core"/>
</dbReference>
<sequence>MARMIFVNLPVSDVARAVAFYSAIGATEDDRYREGDAGAAVRFSDTIYFMLLSHARFADFAPAGAPQASATAQMLITLSEDSREALDATVARAVALGGTADPAPVEDYGWMYGRGFTDPDGHMIGLAWMDMEAAMAATAGQGVAA</sequence>
<dbReference type="AlphaFoldDB" id="A0A1I6LHX4"/>
<dbReference type="Pfam" id="PF00903">
    <property type="entry name" value="Glyoxalase"/>
    <property type="match status" value="1"/>
</dbReference>
<dbReference type="Proteomes" id="UP000198824">
    <property type="component" value="Unassembled WGS sequence"/>
</dbReference>
<evidence type="ECO:0000259" key="1">
    <source>
        <dbReference type="PROSITE" id="PS51819"/>
    </source>
</evidence>
<dbReference type="RefSeq" id="WP_093315440.1">
    <property type="nucleotide sequence ID" value="NZ_FOZG01000002.1"/>
</dbReference>
<feature type="domain" description="VOC" evidence="1">
    <location>
        <begin position="3"/>
        <end position="129"/>
    </location>
</feature>
<dbReference type="Gene3D" id="3.10.180.10">
    <property type="entry name" value="2,3-Dihydroxybiphenyl 1,2-Dioxygenase, domain 1"/>
    <property type="match status" value="1"/>
</dbReference>
<dbReference type="InterPro" id="IPR004360">
    <property type="entry name" value="Glyas_Fos-R_dOase_dom"/>
</dbReference>
<name>A0A1I6LHX4_9SPHN</name>
<gene>
    <name evidence="2" type="ORF">SAMN05192580_2759</name>
</gene>
<dbReference type="OrthoDB" id="9798430at2"/>
<dbReference type="SUPFAM" id="SSF54593">
    <property type="entry name" value="Glyoxalase/Bleomycin resistance protein/Dihydroxybiphenyl dioxygenase"/>
    <property type="match status" value="1"/>
</dbReference>
<dbReference type="EMBL" id="FOZG01000002">
    <property type="protein sequence ID" value="SFS03061.1"/>
    <property type="molecule type" value="Genomic_DNA"/>
</dbReference>
<evidence type="ECO:0000313" key="3">
    <source>
        <dbReference type="Proteomes" id="UP000198824"/>
    </source>
</evidence>
<evidence type="ECO:0000313" key="2">
    <source>
        <dbReference type="EMBL" id="SFS03061.1"/>
    </source>
</evidence>
<dbReference type="InterPro" id="IPR029068">
    <property type="entry name" value="Glyas_Bleomycin-R_OHBP_Dase"/>
</dbReference>
<dbReference type="PROSITE" id="PS51819">
    <property type="entry name" value="VOC"/>
    <property type="match status" value="1"/>
</dbReference>
<reference evidence="2 3" key="1">
    <citation type="submission" date="2016-10" db="EMBL/GenBank/DDBJ databases">
        <authorList>
            <person name="de Groot N.N."/>
        </authorList>
    </citation>
    <scope>NUCLEOTIDE SEQUENCE [LARGE SCALE GENOMIC DNA]</scope>
    <source>
        <strain evidence="2 3">S5-249</strain>
    </source>
</reference>
<protein>
    <recommendedName>
        <fullName evidence="1">VOC domain-containing protein</fullName>
    </recommendedName>
</protein>
<accession>A0A1I6LHX4</accession>
<dbReference type="PANTHER" id="PTHR36503:SF2">
    <property type="entry name" value="BLR2408 PROTEIN"/>
    <property type="match status" value="1"/>
</dbReference>
<dbReference type="PANTHER" id="PTHR36503">
    <property type="entry name" value="BLR2520 PROTEIN"/>
    <property type="match status" value="1"/>
</dbReference>
<proteinExistence type="predicted"/>